<accession>A0AAW1XKX7</accession>
<evidence type="ECO:0000313" key="2">
    <source>
        <dbReference type="Proteomes" id="UP001457282"/>
    </source>
</evidence>
<keyword evidence="2" id="KW-1185">Reference proteome</keyword>
<protein>
    <submittedName>
        <fullName evidence="1">Uncharacterized protein</fullName>
    </submittedName>
</protein>
<dbReference type="EMBL" id="JBEDUW010000003">
    <property type="protein sequence ID" value="KAK9936538.1"/>
    <property type="molecule type" value="Genomic_DNA"/>
</dbReference>
<sequence>MRQRKIAQTAAGEVKPAMMVRRHGLDASLLAIPTVPGAPPKLQTEPATLDTFCARAFSFIHCRSIWILPGCGFVKYSHRNMAFSVIKCLNRRCTMRGCEQPLTVRFADPKRPRPGDSRRSPNRFLYFSGLGLGPAFGGPGVGPRFQASGANWANGVASRTYNFYAGISREEFPPEAPKWKWLEKTLEGVRTGVITPETIRDDLINGVLKDVKGDWNLSGDRRRWMDLHYSPRKNPFCLSVGDHKETDQSLTVMSA</sequence>
<dbReference type="InterPro" id="IPR035979">
    <property type="entry name" value="RBD_domain_sf"/>
</dbReference>
<reference evidence="1 2" key="1">
    <citation type="journal article" date="2023" name="G3 (Bethesda)">
        <title>A chromosome-length genome assembly and annotation of blackberry (Rubus argutus, cv. 'Hillquist').</title>
        <authorList>
            <person name="Bruna T."/>
            <person name="Aryal R."/>
            <person name="Dudchenko O."/>
            <person name="Sargent D.J."/>
            <person name="Mead D."/>
            <person name="Buti M."/>
            <person name="Cavallini A."/>
            <person name="Hytonen T."/>
            <person name="Andres J."/>
            <person name="Pham M."/>
            <person name="Weisz D."/>
            <person name="Mascagni F."/>
            <person name="Usai G."/>
            <person name="Natali L."/>
            <person name="Bassil N."/>
            <person name="Fernandez G.E."/>
            <person name="Lomsadze A."/>
            <person name="Armour M."/>
            <person name="Olukolu B."/>
            <person name="Poorten T."/>
            <person name="Britton C."/>
            <person name="Davik J."/>
            <person name="Ashrafi H."/>
            <person name="Aiden E.L."/>
            <person name="Borodovsky M."/>
            <person name="Worthington M."/>
        </authorList>
    </citation>
    <scope>NUCLEOTIDE SEQUENCE [LARGE SCALE GENOMIC DNA]</scope>
    <source>
        <strain evidence="1">PI 553951</strain>
    </source>
</reference>
<dbReference type="Gene3D" id="3.30.70.330">
    <property type="match status" value="1"/>
</dbReference>
<evidence type="ECO:0000313" key="1">
    <source>
        <dbReference type="EMBL" id="KAK9936538.1"/>
    </source>
</evidence>
<organism evidence="1 2">
    <name type="scientific">Rubus argutus</name>
    <name type="common">Southern blackberry</name>
    <dbReference type="NCBI Taxonomy" id="59490"/>
    <lineage>
        <taxon>Eukaryota</taxon>
        <taxon>Viridiplantae</taxon>
        <taxon>Streptophyta</taxon>
        <taxon>Embryophyta</taxon>
        <taxon>Tracheophyta</taxon>
        <taxon>Spermatophyta</taxon>
        <taxon>Magnoliopsida</taxon>
        <taxon>eudicotyledons</taxon>
        <taxon>Gunneridae</taxon>
        <taxon>Pentapetalae</taxon>
        <taxon>rosids</taxon>
        <taxon>fabids</taxon>
        <taxon>Rosales</taxon>
        <taxon>Rosaceae</taxon>
        <taxon>Rosoideae</taxon>
        <taxon>Rosoideae incertae sedis</taxon>
        <taxon>Rubus</taxon>
    </lineage>
</organism>
<dbReference type="InterPro" id="IPR012677">
    <property type="entry name" value="Nucleotide-bd_a/b_plait_sf"/>
</dbReference>
<dbReference type="GO" id="GO:0003676">
    <property type="term" value="F:nucleic acid binding"/>
    <property type="evidence" value="ECO:0007669"/>
    <property type="project" value="InterPro"/>
</dbReference>
<dbReference type="SUPFAM" id="SSF54928">
    <property type="entry name" value="RNA-binding domain, RBD"/>
    <property type="match status" value="1"/>
</dbReference>
<proteinExistence type="predicted"/>
<gene>
    <name evidence="1" type="ORF">M0R45_013374</name>
</gene>
<dbReference type="AlphaFoldDB" id="A0AAW1XKX7"/>
<name>A0AAW1XKX7_RUBAR</name>
<dbReference type="Proteomes" id="UP001457282">
    <property type="component" value="Unassembled WGS sequence"/>
</dbReference>
<comment type="caution">
    <text evidence="1">The sequence shown here is derived from an EMBL/GenBank/DDBJ whole genome shotgun (WGS) entry which is preliminary data.</text>
</comment>